<sequence>MPAAAKGRLEVGEKMEQVAAGGVLAEKERVLKVEEMQPAAVSAERGGETAEIFV</sequence>
<evidence type="ECO:0000313" key="1">
    <source>
        <dbReference type="EMBL" id="KAH6831487.1"/>
    </source>
</evidence>
<protein>
    <submittedName>
        <fullName evidence="1">Uncharacterized protein</fullName>
    </submittedName>
</protein>
<dbReference type="EMBL" id="SDAM02000090">
    <property type="protein sequence ID" value="KAH6831487.1"/>
    <property type="molecule type" value="Genomic_DNA"/>
</dbReference>
<proteinExistence type="predicted"/>
<dbReference type="AlphaFoldDB" id="A0AAD4JD10"/>
<organism evidence="1 2">
    <name type="scientific">Perilla frutescens var. hirtella</name>
    <name type="common">Perilla citriodora</name>
    <name type="synonym">Perilla setoyensis</name>
    <dbReference type="NCBI Taxonomy" id="608512"/>
    <lineage>
        <taxon>Eukaryota</taxon>
        <taxon>Viridiplantae</taxon>
        <taxon>Streptophyta</taxon>
        <taxon>Embryophyta</taxon>
        <taxon>Tracheophyta</taxon>
        <taxon>Spermatophyta</taxon>
        <taxon>Magnoliopsida</taxon>
        <taxon>eudicotyledons</taxon>
        <taxon>Gunneridae</taxon>
        <taxon>Pentapetalae</taxon>
        <taxon>asterids</taxon>
        <taxon>lamiids</taxon>
        <taxon>Lamiales</taxon>
        <taxon>Lamiaceae</taxon>
        <taxon>Nepetoideae</taxon>
        <taxon>Elsholtzieae</taxon>
        <taxon>Perilla</taxon>
    </lineage>
</organism>
<reference evidence="1 2" key="1">
    <citation type="journal article" date="2021" name="Nat. Commun.">
        <title>Incipient diploidization of the medicinal plant Perilla within 10,000 years.</title>
        <authorList>
            <person name="Zhang Y."/>
            <person name="Shen Q."/>
            <person name="Leng L."/>
            <person name="Zhang D."/>
            <person name="Chen S."/>
            <person name="Shi Y."/>
            <person name="Ning Z."/>
            <person name="Chen S."/>
        </authorList>
    </citation>
    <scope>NUCLEOTIDE SEQUENCE [LARGE SCALE GENOMIC DNA]</scope>
    <source>
        <strain evidence="2">cv. PC099</strain>
    </source>
</reference>
<name>A0AAD4JD10_PERFH</name>
<evidence type="ECO:0000313" key="2">
    <source>
        <dbReference type="Proteomes" id="UP001190926"/>
    </source>
</evidence>
<keyword evidence="2" id="KW-1185">Reference proteome</keyword>
<dbReference type="Proteomes" id="UP001190926">
    <property type="component" value="Unassembled WGS sequence"/>
</dbReference>
<gene>
    <name evidence="1" type="ORF">C2S53_010417</name>
</gene>
<accession>A0AAD4JD10</accession>
<comment type="caution">
    <text evidence="1">The sequence shown here is derived from an EMBL/GenBank/DDBJ whole genome shotgun (WGS) entry which is preliminary data.</text>
</comment>